<name>A0AA96V7N0_9EURY</name>
<dbReference type="InterPro" id="IPR011059">
    <property type="entry name" value="Metal-dep_hydrolase_composite"/>
</dbReference>
<dbReference type="Gene3D" id="3.20.20.140">
    <property type="entry name" value="Metal-dependent hydrolases"/>
    <property type="match status" value="1"/>
</dbReference>
<dbReference type="EC" id="3.5.4.31" evidence="2"/>
<dbReference type="Proteomes" id="UP001304970">
    <property type="component" value="Chromosome"/>
</dbReference>
<proteinExistence type="predicted"/>
<protein>
    <submittedName>
        <fullName evidence="2">5'-deoxyadenosine deaminase</fullName>
        <ecNumber evidence="2">3.5.4.31</ecNumber>
    </submittedName>
</protein>
<evidence type="ECO:0000313" key="2">
    <source>
        <dbReference type="EMBL" id="WNY27340.1"/>
    </source>
</evidence>
<dbReference type="SUPFAM" id="SSF51338">
    <property type="entry name" value="Composite domain of metallo-dependent hydrolases"/>
    <property type="match status" value="1"/>
</dbReference>
<dbReference type="Pfam" id="PF01979">
    <property type="entry name" value="Amidohydro_1"/>
    <property type="match status" value="1"/>
</dbReference>
<dbReference type="RefSeq" id="WP_338097317.1">
    <property type="nucleotide sequence ID" value="NZ_CP131061.1"/>
</dbReference>
<dbReference type="InterPro" id="IPR050287">
    <property type="entry name" value="MTA/SAH_deaminase"/>
</dbReference>
<keyword evidence="2" id="KW-0378">Hydrolase</keyword>
<dbReference type="InterPro" id="IPR006680">
    <property type="entry name" value="Amidohydro-rel"/>
</dbReference>
<dbReference type="AlphaFoldDB" id="A0AA96V7N0"/>
<sequence length="419" mass="45871">MSGFDESDFDRVSQLIARTEKDPKSDSFDSFEARLVRQDGKDCLYDCVVSGIIFAGEDPHIISGNIYIENGIIQEIEERPVNSKNWIVPRFINTHTHIGDSFLKDPALGVPNGHVVEKNLDALVRPPNGLKHQMLAQIGFEESVEFMESAVWELFQNGIGVFADFRESGLEGSVALLKAVQNTGKDIFPFVFGRPQNLSCSRSPDSKGHSMDDFFTEIRDILEVADGIGLSGANDMDEYVLTKIASKTKMKRKKLAIHAGEKDASDIEAALSLSPGLLIHMTHAGGNELQKTADKNIPISICVRSNLTTGVGLPPVLKMLDQEICVSIGTDNMMLNSPDMFEEMHFLSRLYGLSDSTVFKMATSNGAKALGCRFTGSIEAGKKADMLVLNSKSLNLKNIKDPLAGFVRRAGKDDILGIV</sequence>
<organism evidence="2 3">
    <name type="scientific">Methanolapillus ohkumae</name>
    <dbReference type="NCBI Taxonomy" id="3028298"/>
    <lineage>
        <taxon>Archaea</taxon>
        <taxon>Methanobacteriati</taxon>
        <taxon>Methanobacteriota</taxon>
        <taxon>Stenosarchaea group</taxon>
        <taxon>Methanomicrobia</taxon>
        <taxon>Methanosarcinales</taxon>
        <taxon>Methanosarcinaceae</taxon>
        <taxon>Methanolapillus</taxon>
    </lineage>
</organism>
<keyword evidence="3" id="KW-1185">Reference proteome</keyword>
<reference evidence="2 3" key="1">
    <citation type="submission" date="2023-07" db="EMBL/GenBank/DDBJ databases">
        <title>Closed genome sequence of Methanosarcinaceae archaeon Am2.</title>
        <authorList>
            <person name="Poehlein A."/>
            <person name="Protasov E."/>
            <person name="Platt K."/>
            <person name="Reeh H."/>
            <person name="Daniel R."/>
            <person name="Brune A."/>
        </authorList>
    </citation>
    <scope>NUCLEOTIDE SEQUENCE [LARGE SCALE GENOMIC DNA]</scope>
    <source>
        <strain evidence="2 3">Am2</strain>
    </source>
</reference>
<dbReference type="SUPFAM" id="SSF51556">
    <property type="entry name" value="Metallo-dependent hydrolases"/>
    <property type="match status" value="1"/>
</dbReference>
<feature type="domain" description="Amidohydrolase-related" evidence="1">
    <location>
        <begin position="87"/>
        <end position="391"/>
    </location>
</feature>
<evidence type="ECO:0000313" key="3">
    <source>
        <dbReference type="Proteomes" id="UP001304970"/>
    </source>
</evidence>
<accession>A0AA96V7N0</accession>
<dbReference type="InterPro" id="IPR032466">
    <property type="entry name" value="Metal_Hydrolase"/>
</dbReference>
<dbReference type="EMBL" id="CP131061">
    <property type="protein sequence ID" value="WNY27340.1"/>
    <property type="molecule type" value="Genomic_DNA"/>
</dbReference>
<dbReference type="GO" id="GO:0090614">
    <property type="term" value="F:5'-methylthioadenosine deaminase activity"/>
    <property type="evidence" value="ECO:0007669"/>
    <property type="project" value="UniProtKB-EC"/>
</dbReference>
<dbReference type="GeneID" id="89228559"/>
<dbReference type="PANTHER" id="PTHR43794">
    <property type="entry name" value="AMINOHYDROLASE SSNA-RELATED"/>
    <property type="match status" value="1"/>
</dbReference>
<gene>
    <name evidence="2" type="primary">dadD</name>
    <name evidence="2" type="ORF">MsAm2_11340</name>
</gene>
<evidence type="ECO:0000259" key="1">
    <source>
        <dbReference type="Pfam" id="PF01979"/>
    </source>
</evidence>
<dbReference type="PANTHER" id="PTHR43794:SF5">
    <property type="entry name" value="CHLOROHYDROLASE FAMILY PROTEIN"/>
    <property type="match status" value="1"/>
</dbReference>